<dbReference type="Gene3D" id="3.90.1530.10">
    <property type="entry name" value="Conserved hypothetical protein from pyrococcus furiosus pfu- 392566-001, ParB domain"/>
    <property type="match status" value="1"/>
</dbReference>
<dbReference type="PANTHER" id="PTHR33375:SF1">
    <property type="entry name" value="CHROMOSOME-PARTITIONING PROTEIN PARB-RELATED"/>
    <property type="match status" value="1"/>
</dbReference>
<evidence type="ECO:0000256" key="7">
    <source>
        <dbReference type="SAM" id="MobiDB-lite"/>
    </source>
</evidence>
<sequence length="487" mass="53594">MPKKRDTSLSPSTEAAFALYRDLQIVIEYVPIGELKAYERNPRSHSKRQIQQIAESIRAFGMVSPLVVDEQGELIAGHGRLAAARLLEMPTVPVVQIEHLDDAQKRALRIADNRLAELAGWDREMLALEFRDLLELDLKLDLSFDLTITGFESPEIDQLSDGGAAALAVGDGDADHDAPVADEASPTVSRIGDVWVLGAHRIVCGDARSRSVHAALLGDERAAMGIHDAPYNVSVTKHVSKSGWHGEFVMGVGEWSEEEFTAFNTDWMKQAAVSSLPGAIQFAFMDWRHMNEMLAAGRTTALELKNLVVWDKGAGAMGSLLRSQHELGFVFKVPGAPHINNVQLGKFGRNRTNVWKYPGARSLRKELKLHPTPKPVALVADAIRDVSNRNDIVLDCFSGSGTTIIACAKTGRRARVIELDPHYVDVPIRRWESWSGETARHEATEQSFAEVAAQRQGEEPKPSSDASPPVDATAPRIRMRQRMRAAA</sequence>
<dbReference type="eggNOG" id="COG1475">
    <property type="taxonomic scope" value="Bacteria"/>
</dbReference>
<reference evidence="9 10" key="1">
    <citation type="journal article" date="2014" name="Genome Announc.">
        <title>Draft Genome Sequence of Lutibaculum baratangense Strain AMV1T, Isolated from a Mud Volcano in Andamans, India.</title>
        <authorList>
            <person name="Singh A."/>
            <person name="Sreenivas A."/>
            <person name="Sathyanarayana Reddy G."/>
            <person name="Pinnaka A.K."/>
            <person name="Shivaji S."/>
        </authorList>
    </citation>
    <scope>NUCLEOTIDE SEQUENCE [LARGE SCALE GENOMIC DNA]</scope>
    <source>
        <strain evidence="9 10">AMV1</strain>
    </source>
</reference>
<proteinExistence type="inferred from homology"/>
<accession>V4RKI8</accession>
<dbReference type="GO" id="GO:0005694">
    <property type="term" value="C:chromosome"/>
    <property type="evidence" value="ECO:0007669"/>
    <property type="project" value="TreeGrafter"/>
</dbReference>
<evidence type="ECO:0000256" key="1">
    <source>
        <dbReference type="ARBA" id="ARBA00006594"/>
    </source>
</evidence>
<keyword evidence="3 9" id="KW-0489">Methyltransferase</keyword>
<evidence type="ECO:0000256" key="2">
    <source>
        <dbReference type="ARBA" id="ARBA00011900"/>
    </source>
</evidence>
<evidence type="ECO:0000313" key="9">
    <source>
        <dbReference type="EMBL" id="ESR23775.1"/>
    </source>
</evidence>
<dbReference type="PRINTS" id="PR00506">
    <property type="entry name" value="D21N6MTFRASE"/>
</dbReference>
<organism evidence="9 10">
    <name type="scientific">Lutibaculum baratangense AMV1</name>
    <dbReference type="NCBI Taxonomy" id="631454"/>
    <lineage>
        <taxon>Bacteria</taxon>
        <taxon>Pseudomonadati</taxon>
        <taxon>Pseudomonadota</taxon>
        <taxon>Alphaproteobacteria</taxon>
        <taxon>Hyphomicrobiales</taxon>
        <taxon>Tepidamorphaceae</taxon>
        <taxon>Lutibaculum</taxon>
    </lineage>
</organism>
<dbReference type="SUPFAM" id="SSF110849">
    <property type="entry name" value="ParB/Sulfiredoxin"/>
    <property type="match status" value="1"/>
</dbReference>
<dbReference type="Proteomes" id="UP000017819">
    <property type="component" value="Unassembled WGS sequence"/>
</dbReference>
<dbReference type="GO" id="GO:0045881">
    <property type="term" value="P:positive regulation of sporulation resulting in formation of a cellular spore"/>
    <property type="evidence" value="ECO:0007669"/>
    <property type="project" value="TreeGrafter"/>
</dbReference>
<dbReference type="PANTHER" id="PTHR33375">
    <property type="entry name" value="CHROMOSOME-PARTITIONING PROTEIN PARB-RELATED"/>
    <property type="match status" value="1"/>
</dbReference>
<dbReference type="InterPro" id="IPR002295">
    <property type="entry name" value="N4/N6-MTase_EcoPI_Mod-like"/>
</dbReference>
<dbReference type="EC" id="2.1.1.72" evidence="2"/>
<dbReference type="GO" id="GO:0009007">
    <property type="term" value="F:site-specific DNA-methyltransferase (adenine-specific) activity"/>
    <property type="evidence" value="ECO:0007669"/>
    <property type="project" value="UniProtKB-EC"/>
</dbReference>
<dbReference type="InterPro" id="IPR050336">
    <property type="entry name" value="Chromosome_partition/occlusion"/>
</dbReference>
<dbReference type="PIRSF" id="PIRSF036758">
    <property type="entry name" value="Aden_M_ParB"/>
    <property type="match status" value="1"/>
</dbReference>
<dbReference type="Pfam" id="PF02195">
    <property type="entry name" value="ParB_N"/>
    <property type="match status" value="1"/>
</dbReference>
<dbReference type="InterPro" id="IPR002941">
    <property type="entry name" value="DNA_methylase_N4/N6"/>
</dbReference>
<comment type="caution">
    <text evidence="9">The sequence shown here is derived from an EMBL/GenBank/DDBJ whole genome shotgun (WGS) entry which is preliminary data.</text>
</comment>
<dbReference type="Gene3D" id="3.40.50.150">
    <property type="entry name" value="Vaccinia Virus protein VP39"/>
    <property type="match status" value="1"/>
</dbReference>
<dbReference type="PATRIC" id="fig|631454.5.peg.2969"/>
<comment type="similarity">
    <text evidence="1">Belongs to the N(4)/N(6)-methyltransferase family.</text>
</comment>
<evidence type="ECO:0000256" key="4">
    <source>
        <dbReference type="ARBA" id="ARBA00022679"/>
    </source>
</evidence>
<dbReference type="SMART" id="SM00470">
    <property type="entry name" value="ParB"/>
    <property type="match status" value="1"/>
</dbReference>
<evidence type="ECO:0000259" key="8">
    <source>
        <dbReference type="SMART" id="SM00470"/>
    </source>
</evidence>
<dbReference type="REBASE" id="91327">
    <property type="entry name" value="M.LbaAMV1ORF3005P"/>
</dbReference>
<dbReference type="STRING" id="631454.N177_3005"/>
<dbReference type="Pfam" id="PF01555">
    <property type="entry name" value="N6_N4_Mtase"/>
    <property type="match status" value="1"/>
</dbReference>
<dbReference type="SUPFAM" id="SSF53335">
    <property type="entry name" value="S-adenosyl-L-methionine-dependent methyltransferases"/>
    <property type="match status" value="1"/>
</dbReference>
<dbReference type="GO" id="GO:0032259">
    <property type="term" value="P:methylation"/>
    <property type="evidence" value="ECO:0007669"/>
    <property type="project" value="UniProtKB-KW"/>
</dbReference>
<dbReference type="InterPro" id="IPR029063">
    <property type="entry name" value="SAM-dependent_MTases_sf"/>
</dbReference>
<dbReference type="InterPro" id="IPR015840">
    <property type="entry name" value="DNA_MeTrfase_ParB"/>
</dbReference>
<keyword evidence="10" id="KW-1185">Reference proteome</keyword>
<gene>
    <name evidence="9" type="ORF">N177_3005</name>
</gene>
<dbReference type="CDD" id="cd16403">
    <property type="entry name" value="ParB_N_like_MT"/>
    <property type="match status" value="1"/>
</dbReference>
<dbReference type="AlphaFoldDB" id="V4RKI8"/>
<dbReference type="OrthoDB" id="9773571at2"/>
<keyword evidence="4" id="KW-0808">Transferase</keyword>
<dbReference type="GO" id="GO:0008170">
    <property type="term" value="F:N-methyltransferase activity"/>
    <property type="evidence" value="ECO:0007669"/>
    <property type="project" value="InterPro"/>
</dbReference>
<dbReference type="InterPro" id="IPR003115">
    <property type="entry name" value="ParB_N"/>
</dbReference>
<feature type="region of interest" description="Disordered" evidence="7">
    <location>
        <begin position="437"/>
        <end position="487"/>
    </location>
</feature>
<dbReference type="eggNOG" id="COG0863">
    <property type="taxonomic scope" value="Bacteria"/>
</dbReference>
<protein>
    <recommendedName>
        <fullName evidence="2">site-specific DNA-methyltransferase (adenine-specific)</fullName>
        <ecNumber evidence="2">2.1.1.72</ecNumber>
    </recommendedName>
</protein>
<dbReference type="GO" id="GO:0003677">
    <property type="term" value="F:DNA binding"/>
    <property type="evidence" value="ECO:0007669"/>
    <property type="project" value="InterPro"/>
</dbReference>
<dbReference type="EMBL" id="AWXZ01000038">
    <property type="protein sequence ID" value="ESR23775.1"/>
    <property type="molecule type" value="Genomic_DNA"/>
</dbReference>
<evidence type="ECO:0000256" key="3">
    <source>
        <dbReference type="ARBA" id="ARBA00022603"/>
    </source>
</evidence>
<evidence type="ECO:0000313" key="10">
    <source>
        <dbReference type="Proteomes" id="UP000017819"/>
    </source>
</evidence>
<keyword evidence="5" id="KW-0949">S-adenosyl-L-methionine</keyword>
<evidence type="ECO:0000256" key="5">
    <source>
        <dbReference type="ARBA" id="ARBA00022691"/>
    </source>
</evidence>
<dbReference type="GO" id="GO:0007059">
    <property type="term" value="P:chromosome segregation"/>
    <property type="evidence" value="ECO:0007669"/>
    <property type="project" value="TreeGrafter"/>
</dbReference>
<name>V4RKI8_9HYPH</name>
<evidence type="ECO:0000256" key="6">
    <source>
        <dbReference type="ARBA" id="ARBA00047942"/>
    </source>
</evidence>
<feature type="compositionally biased region" description="Basic residues" evidence="7">
    <location>
        <begin position="477"/>
        <end position="487"/>
    </location>
</feature>
<dbReference type="InterPro" id="IPR036086">
    <property type="entry name" value="ParB/Sulfiredoxin_sf"/>
</dbReference>
<comment type="catalytic activity">
    <reaction evidence="6">
        <text>a 2'-deoxyadenosine in DNA + S-adenosyl-L-methionine = an N(6)-methyl-2'-deoxyadenosine in DNA + S-adenosyl-L-homocysteine + H(+)</text>
        <dbReference type="Rhea" id="RHEA:15197"/>
        <dbReference type="Rhea" id="RHEA-COMP:12418"/>
        <dbReference type="Rhea" id="RHEA-COMP:12419"/>
        <dbReference type="ChEBI" id="CHEBI:15378"/>
        <dbReference type="ChEBI" id="CHEBI:57856"/>
        <dbReference type="ChEBI" id="CHEBI:59789"/>
        <dbReference type="ChEBI" id="CHEBI:90615"/>
        <dbReference type="ChEBI" id="CHEBI:90616"/>
        <dbReference type="EC" id="2.1.1.72"/>
    </reaction>
</comment>
<feature type="domain" description="ParB-like N-terminal" evidence="8">
    <location>
        <begin position="28"/>
        <end position="114"/>
    </location>
</feature>
<dbReference type="RefSeq" id="WP_023433128.1">
    <property type="nucleotide sequence ID" value="NZ_AWXZ01000038.1"/>
</dbReference>